<evidence type="ECO:0000313" key="3">
    <source>
        <dbReference type="Proteomes" id="UP000095280"/>
    </source>
</evidence>
<dbReference type="AlphaFoldDB" id="A0A1I8FCQ0"/>
<protein>
    <submittedName>
        <fullName evidence="4">RRM_8 domain-containing protein</fullName>
    </submittedName>
</protein>
<reference evidence="4" key="1">
    <citation type="submission" date="2016-11" db="UniProtKB">
        <authorList>
            <consortium name="WormBaseParasite"/>
        </authorList>
    </citation>
    <scope>IDENTIFICATION</scope>
</reference>
<dbReference type="Pfam" id="PF25416">
    <property type="entry name" value="GRHL1_C"/>
    <property type="match status" value="1"/>
</dbReference>
<organism evidence="3 4">
    <name type="scientific">Macrostomum lignano</name>
    <dbReference type="NCBI Taxonomy" id="282301"/>
    <lineage>
        <taxon>Eukaryota</taxon>
        <taxon>Metazoa</taxon>
        <taxon>Spiralia</taxon>
        <taxon>Lophotrochozoa</taxon>
        <taxon>Platyhelminthes</taxon>
        <taxon>Rhabditophora</taxon>
        <taxon>Macrostomorpha</taxon>
        <taxon>Macrostomida</taxon>
        <taxon>Macrostomidae</taxon>
        <taxon>Macrostomum</taxon>
    </lineage>
</organism>
<sequence length="280" mass="31024">RSHSPPWQPAQSRPGGSVTRRHRQQRAPQLAQPTAVGFDRPRREVLSWSPRRRAAAVRPLASRLRPPPQPLTKAKQSRLGDAATDAELLAPPVWPTSCAAAASNTLTGGVFSRTLPVLTTCCGCSRNDLTDNLRRGGRASAPVPTPHPAAPLPLPVLVFFCFHPVYLSQLTYEELFNRITSLFQADGDKISQVLVYGPTSIAVCITDEWRASQSTRTLHVQPDLADPGRFRVFMRERRHHCAKGGNSAIQCQLSRCSVRPPSADLRHEELLVQICLTRWR</sequence>
<evidence type="ECO:0000313" key="4">
    <source>
        <dbReference type="WBParaSite" id="maker-unitig_29356-snap-gene-0.1-mRNA-1"/>
    </source>
</evidence>
<evidence type="ECO:0000256" key="1">
    <source>
        <dbReference type="SAM" id="MobiDB-lite"/>
    </source>
</evidence>
<dbReference type="WBParaSite" id="maker-unitig_29356-snap-gene-0.1-mRNA-1">
    <property type="protein sequence ID" value="maker-unitig_29356-snap-gene-0.1-mRNA-1"/>
    <property type="gene ID" value="maker-unitig_29356-snap-gene-0.1"/>
</dbReference>
<dbReference type="Proteomes" id="UP000095280">
    <property type="component" value="Unplaced"/>
</dbReference>
<proteinExistence type="predicted"/>
<keyword evidence="3" id="KW-1185">Reference proteome</keyword>
<name>A0A1I8FCQ0_9PLAT</name>
<evidence type="ECO:0000259" key="2">
    <source>
        <dbReference type="Pfam" id="PF25416"/>
    </source>
</evidence>
<feature type="domain" description="GRHL1/CP2 C-terminal" evidence="2">
    <location>
        <begin position="162"/>
        <end position="208"/>
    </location>
</feature>
<dbReference type="InterPro" id="IPR057520">
    <property type="entry name" value="GRHL1/CP2_C"/>
</dbReference>
<accession>A0A1I8FCQ0</accession>
<feature type="region of interest" description="Disordered" evidence="1">
    <location>
        <begin position="1"/>
        <end position="82"/>
    </location>
</feature>